<dbReference type="AlphaFoldDB" id="A0AAN6SN39"/>
<comment type="caution">
    <text evidence="2">The sequence shown here is derived from an EMBL/GenBank/DDBJ whole genome shotgun (WGS) entry which is preliminary data.</text>
</comment>
<evidence type="ECO:0000313" key="3">
    <source>
        <dbReference type="Proteomes" id="UP001303115"/>
    </source>
</evidence>
<sequence length="666" mass="74109">MDKLSETQVYTPFCYSLAELGAPGAEFRLLELLPSAAEDELVCRILVAEIGQPSQEFKALSYTWGNGAQTHSIAVLPKKGNAGAPKVLAITESLHTALVHLRHVRKPVWLWIDQICINQEDHAEKGEQVRLMGSIYTKAEQVLVWLGPVADGSDALMDAWQTVGQAARDYGIESYYTKERWPLLARILNNVEPSDPKTVEFHALHWFARAWFTRAWTIQEFCLCTNTLFVCGTKTVQAELVMIAIQILQYSISNLFHSVYTPANVPLPLLGEVSDEPTGRLFSCRQRRRKFDRGEPHATGDQLHALLRKLYVDHDTQAKLHRDRIYSLLGLAVDTSSLGITPDYTHPDSPAADARILTQAARAMITNPSTGRIDILCASQHPKSPALAPYLPSWVPDWRGSLRPSFYTVNEAASPHLFAACGHPVEVKPVPSPVDMDPPVLGLAGYLVDTIETVTPGDDGAWEDMSWHAGRFLAFLTQIDTLFSLAMSKPHPHTSFYPTEERRAEARWRTPTGDLYWTAAQGGMQRATAEDAGVGHKQLWEMLKFFVACERVGDAAEQSKRFEEWDWEGKVSRGEVGGDYRESMKYVVGKRPFLAGEGYLGMGPAEVQGGDVVVVFCGGRVPFVLRPSESKLGGEEVFEFVGEAYCDGVMDGEVVGRRELREFFLV</sequence>
<protein>
    <submittedName>
        <fullName evidence="2">Heterokaryon incompatibility protein-domain-containing protein</fullName>
    </submittedName>
</protein>
<keyword evidence="3" id="KW-1185">Reference proteome</keyword>
<dbReference type="Pfam" id="PF26639">
    <property type="entry name" value="Het-6_barrel"/>
    <property type="match status" value="1"/>
</dbReference>
<name>A0AAN6SN39_9PEZI</name>
<reference evidence="3" key="1">
    <citation type="journal article" date="2023" name="Mol. Phylogenet. Evol.">
        <title>Genome-scale phylogeny and comparative genomics of the fungal order Sordariales.</title>
        <authorList>
            <person name="Hensen N."/>
            <person name="Bonometti L."/>
            <person name="Westerberg I."/>
            <person name="Brannstrom I.O."/>
            <person name="Guillou S."/>
            <person name="Cros-Aarteil S."/>
            <person name="Calhoun S."/>
            <person name="Haridas S."/>
            <person name="Kuo A."/>
            <person name="Mondo S."/>
            <person name="Pangilinan J."/>
            <person name="Riley R."/>
            <person name="LaButti K."/>
            <person name="Andreopoulos B."/>
            <person name="Lipzen A."/>
            <person name="Chen C."/>
            <person name="Yan M."/>
            <person name="Daum C."/>
            <person name="Ng V."/>
            <person name="Clum A."/>
            <person name="Steindorff A."/>
            <person name="Ohm R.A."/>
            <person name="Martin F."/>
            <person name="Silar P."/>
            <person name="Natvig D.O."/>
            <person name="Lalanne C."/>
            <person name="Gautier V."/>
            <person name="Ament-Velasquez S.L."/>
            <person name="Kruys A."/>
            <person name="Hutchinson M.I."/>
            <person name="Powell A.J."/>
            <person name="Barry K."/>
            <person name="Miller A.N."/>
            <person name="Grigoriev I.V."/>
            <person name="Debuchy R."/>
            <person name="Gladieux P."/>
            <person name="Hiltunen Thoren M."/>
            <person name="Johannesson H."/>
        </authorList>
    </citation>
    <scope>NUCLEOTIDE SEQUENCE [LARGE SCALE GENOMIC DNA]</scope>
    <source>
        <strain evidence="3">CBS 284.82</strain>
    </source>
</reference>
<dbReference type="EMBL" id="MU854478">
    <property type="protein sequence ID" value="KAK4034481.1"/>
    <property type="molecule type" value="Genomic_DNA"/>
</dbReference>
<dbReference type="Pfam" id="PF06985">
    <property type="entry name" value="HET"/>
    <property type="match status" value="1"/>
</dbReference>
<organism evidence="2 3">
    <name type="scientific">Parachaetomium inaequale</name>
    <dbReference type="NCBI Taxonomy" id="2588326"/>
    <lineage>
        <taxon>Eukaryota</taxon>
        <taxon>Fungi</taxon>
        <taxon>Dikarya</taxon>
        <taxon>Ascomycota</taxon>
        <taxon>Pezizomycotina</taxon>
        <taxon>Sordariomycetes</taxon>
        <taxon>Sordariomycetidae</taxon>
        <taxon>Sordariales</taxon>
        <taxon>Chaetomiaceae</taxon>
        <taxon>Parachaetomium</taxon>
    </lineage>
</organism>
<dbReference type="PANTHER" id="PTHR24148:SF73">
    <property type="entry name" value="HET DOMAIN PROTEIN (AFU_ORTHOLOGUE AFUA_8G01020)"/>
    <property type="match status" value="1"/>
</dbReference>
<proteinExistence type="predicted"/>
<evidence type="ECO:0000313" key="2">
    <source>
        <dbReference type="EMBL" id="KAK4034481.1"/>
    </source>
</evidence>
<feature type="domain" description="Heterokaryon incompatibility" evidence="1">
    <location>
        <begin position="57"/>
        <end position="220"/>
    </location>
</feature>
<dbReference type="Proteomes" id="UP001303115">
    <property type="component" value="Unassembled WGS sequence"/>
</dbReference>
<dbReference type="PANTHER" id="PTHR24148">
    <property type="entry name" value="ANKYRIN REPEAT DOMAIN-CONTAINING PROTEIN 39 HOMOLOG-RELATED"/>
    <property type="match status" value="1"/>
</dbReference>
<gene>
    <name evidence="2" type="ORF">C8A01DRAFT_18719</name>
</gene>
<dbReference type="InterPro" id="IPR052895">
    <property type="entry name" value="HetReg/Transcr_Mod"/>
</dbReference>
<dbReference type="InterPro" id="IPR010730">
    <property type="entry name" value="HET"/>
</dbReference>
<evidence type="ECO:0000259" key="1">
    <source>
        <dbReference type="Pfam" id="PF06985"/>
    </source>
</evidence>
<accession>A0AAN6SN39</accession>